<dbReference type="Proteomes" id="UP000835052">
    <property type="component" value="Unassembled WGS sequence"/>
</dbReference>
<dbReference type="PANTHER" id="PTHR31176:SF2">
    <property type="entry name" value="DUF389 DOMAIN MEMBRANE PROTEIN"/>
    <property type="match status" value="1"/>
</dbReference>
<dbReference type="EMBL" id="CAJGYM010000051">
    <property type="protein sequence ID" value="CAD6195114.1"/>
    <property type="molecule type" value="Genomic_DNA"/>
</dbReference>
<keyword evidence="1" id="KW-0472">Membrane</keyword>
<gene>
    <name evidence="2" type="ORF">CAUJ_LOCUS11033</name>
</gene>
<evidence type="ECO:0000313" key="3">
    <source>
        <dbReference type="Proteomes" id="UP000835052"/>
    </source>
</evidence>
<dbReference type="AlphaFoldDB" id="A0A8S1HH91"/>
<keyword evidence="1" id="KW-1133">Transmembrane helix</keyword>
<dbReference type="Pfam" id="PF05884">
    <property type="entry name" value="ZYG-11_interact"/>
    <property type="match status" value="1"/>
</dbReference>
<name>A0A8S1HH91_9PELO</name>
<keyword evidence="1" id="KW-0812">Transmembrane</keyword>
<feature type="transmembrane region" description="Helical" evidence="1">
    <location>
        <begin position="250"/>
        <end position="269"/>
    </location>
</feature>
<dbReference type="InterPro" id="IPR008574">
    <property type="entry name" value="Nematodes_ZYG-11_interact"/>
</dbReference>
<feature type="transmembrane region" description="Helical" evidence="1">
    <location>
        <begin position="225"/>
        <end position="244"/>
    </location>
</feature>
<sequence>MAQVESDRSTTPTMTGPAADPALLATGIGAAESDISNAGILLPVETLSQYRGELETLAAGLRDRGRSFAEIVPQMFVETTEDLQPKARSIIDSLQDLTPLDLPLRPATEAFVNGAVLLAIATLSSVLGSFVVGPLMHILVLRFTAGCLAVALPVYGFRQLQKLQAEGVPNESIRVHLTYLAAAQGLLSGYAISHSYLQSQPLMFIAPLVMSLALPLLVNQGRPVVLAAALSLATIVNLFVGELFQTGTVSYFFLSLLYTAIAGATLQLVYREEPQGRAHVYALLLSGATLAVKTVVFGVFGSSTQ</sequence>
<organism evidence="2 3">
    <name type="scientific">Caenorhabditis auriculariae</name>
    <dbReference type="NCBI Taxonomy" id="2777116"/>
    <lineage>
        <taxon>Eukaryota</taxon>
        <taxon>Metazoa</taxon>
        <taxon>Ecdysozoa</taxon>
        <taxon>Nematoda</taxon>
        <taxon>Chromadorea</taxon>
        <taxon>Rhabditida</taxon>
        <taxon>Rhabditina</taxon>
        <taxon>Rhabditomorpha</taxon>
        <taxon>Rhabditoidea</taxon>
        <taxon>Rhabditidae</taxon>
        <taxon>Peloderinae</taxon>
        <taxon>Caenorhabditis</taxon>
    </lineage>
</organism>
<feature type="transmembrane region" description="Helical" evidence="1">
    <location>
        <begin position="138"/>
        <end position="157"/>
    </location>
</feature>
<reference evidence="2" key="1">
    <citation type="submission" date="2020-10" db="EMBL/GenBank/DDBJ databases">
        <authorList>
            <person name="Kikuchi T."/>
        </authorList>
    </citation>
    <scope>NUCLEOTIDE SEQUENCE</scope>
    <source>
        <strain evidence="2">NKZ352</strain>
    </source>
</reference>
<accession>A0A8S1HH91</accession>
<protein>
    <submittedName>
        <fullName evidence="2">Uncharacterized protein</fullName>
    </submittedName>
</protein>
<keyword evidence="3" id="KW-1185">Reference proteome</keyword>
<dbReference type="PANTHER" id="PTHR31176">
    <property type="entry name" value="MFS DOMAIN-CONTAINING PROTEIN-RELATED"/>
    <property type="match status" value="1"/>
</dbReference>
<feature type="transmembrane region" description="Helical" evidence="1">
    <location>
        <begin position="110"/>
        <end position="132"/>
    </location>
</feature>
<comment type="caution">
    <text evidence="2">The sequence shown here is derived from an EMBL/GenBank/DDBJ whole genome shotgun (WGS) entry which is preliminary data.</text>
</comment>
<proteinExistence type="predicted"/>
<feature type="transmembrane region" description="Helical" evidence="1">
    <location>
        <begin position="202"/>
        <end position="218"/>
    </location>
</feature>
<dbReference type="OrthoDB" id="5825307at2759"/>
<feature type="transmembrane region" description="Helical" evidence="1">
    <location>
        <begin position="281"/>
        <end position="300"/>
    </location>
</feature>
<evidence type="ECO:0000256" key="1">
    <source>
        <dbReference type="SAM" id="Phobius"/>
    </source>
</evidence>
<evidence type="ECO:0000313" key="2">
    <source>
        <dbReference type="EMBL" id="CAD6195114.1"/>
    </source>
</evidence>